<gene>
    <name evidence="1" type="ORF">GTA08_BOTSDO12150</name>
</gene>
<reference evidence="1" key="1">
    <citation type="submission" date="2020-04" db="EMBL/GenBank/DDBJ databases">
        <title>Genome Assembly and Annotation of Botryosphaeria dothidea sdau 11-99, a Latent Pathogen of Apple Fruit Ring Rot in China.</title>
        <authorList>
            <person name="Yu C."/>
            <person name="Diao Y."/>
            <person name="Lu Q."/>
            <person name="Zhao J."/>
            <person name="Cui S."/>
            <person name="Peng C."/>
            <person name="He B."/>
            <person name="Liu H."/>
        </authorList>
    </citation>
    <scope>NUCLEOTIDE SEQUENCE [LARGE SCALE GENOMIC DNA]</scope>
    <source>
        <strain evidence="1">Sdau11-99</strain>
    </source>
</reference>
<comment type="caution">
    <text evidence="1">The sequence shown here is derived from an EMBL/GenBank/DDBJ whole genome shotgun (WGS) entry which is preliminary data.</text>
</comment>
<name>A0A8H4N5T1_9PEZI</name>
<dbReference type="AlphaFoldDB" id="A0A8H4N5T1"/>
<evidence type="ECO:0000313" key="1">
    <source>
        <dbReference type="EMBL" id="KAF4312264.1"/>
    </source>
</evidence>
<protein>
    <submittedName>
        <fullName evidence="1">Hsp70 family protein</fullName>
    </submittedName>
</protein>
<evidence type="ECO:0000313" key="2">
    <source>
        <dbReference type="Proteomes" id="UP000572817"/>
    </source>
</evidence>
<dbReference type="Proteomes" id="UP000572817">
    <property type="component" value="Unassembled WGS sequence"/>
</dbReference>
<proteinExistence type="predicted"/>
<accession>A0A8H4N5T1</accession>
<organism evidence="1 2">
    <name type="scientific">Botryosphaeria dothidea</name>
    <dbReference type="NCBI Taxonomy" id="55169"/>
    <lineage>
        <taxon>Eukaryota</taxon>
        <taxon>Fungi</taxon>
        <taxon>Dikarya</taxon>
        <taxon>Ascomycota</taxon>
        <taxon>Pezizomycotina</taxon>
        <taxon>Dothideomycetes</taxon>
        <taxon>Dothideomycetes incertae sedis</taxon>
        <taxon>Botryosphaeriales</taxon>
        <taxon>Botryosphaeriaceae</taxon>
        <taxon>Botryosphaeria</taxon>
    </lineage>
</organism>
<sequence length="119" mass="13463">MSWLICKDTHVHANKVSLEFDRKFAGKTPQAEDLKIVDELYESTALVAPTHPTNVKLNSTLHTDLTKVPKHHFVRKTRKSDGAHYTELCYSLLVEVQSGPMKFSLEVDGKEYSAVDADY</sequence>
<dbReference type="OrthoDB" id="5332281at2759"/>
<keyword evidence="2" id="KW-1185">Reference proteome</keyword>
<dbReference type="EMBL" id="WWBZ02000007">
    <property type="protein sequence ID" value="KAF4312264.1"/>
    <property type="molecule type" value="Genomic_DNA"/>
</dbReference>